<organism evidence="3 4">
    <name type="scientific">Actinocorallia libanotica</name>
    <dbReference type="NCBI Taxonomy" id="46162"/>
    <lineage>
        <taxon>Bacteria</taxon>
        <taxon>Bacillati</taxon>
        <taxon>Actinomycetota</taxon>
        <taxon>Actinomycetes</taxon>
        <taxon>Streptosporangiales</taxon>
        <taxon>Thermomonosporaceae</taxon>
        <taxon>Actinocorallia</taxon>
    </lineage>
</organism>
<evidence type="ECO:0000256" key="1">
    <source>
        <dbReference type="ARBA" id="ARBA00010751"/>
    </source>
</evidence>
<dbReference type="PANTHER" id="PTHR34068">
    <property type="entry name" value="UPF0145 PROTEIN YBJQ"/>
    <property type="match status" value="1"/>
</dbReference>
<accession>A0ABP4CCD3</accession>
<evidence type="ECO:0000313" key="4">
    <source>
        <dbReference type="Proteomes" id="UP001500665"/>
    </source>
</evidence>
<reference evidence="4" key="1">
    <citation type="journal article" date="2019" name="Int. J. Syst. Evol. Microbiol.">
        <title>The Global Catalogue of Microorganisms (GCM) 10K type strain sequencing project: providing services to taxonomists for standard genome sequencing and annotation.</title>
        <authorList>
            <consortium name="The Broad Institute Genomics Platform"/>
            <consortium name="The Broad Institute Genome Sequencing Center for Infectious Disease"/>
            <person name="Wu L."/>
            <person name="Ma J."/>
        </authorList>
    </citation>
    <scope>NUCLEOTIDE SEQUENCE [LARGE SCALE GENOMIC DNA]</scope>
    <source>
        <strain evidence="4">JCM 10696</strain>
    </source>
</reference>
<dbReference type="InterPro" id="IPR002765">
    <property type="entry name" value="UPF0145_YbjQ-like"/>
</dbReference>
<comment type="similarity">
    <text evidence="1">Belongs to the UPF0145 family.</text>
</comment>
<sequence length="136" mass="14080">MGRNVVYGGFMLIVTTDTIPGYEVRYVRGAVSGAGIAHGGLSAARREAIERLKADAERYGCNAVLGMRFANCAIGDGSFEVYAYGTAVLVEQAGAGASRDHQVAQTTPPPVSPPPSTPAGGMPMVGRNLTVQVPGR</sequence>
<dbReference type="Pfam" id="PF01906">
    <property type="entry name" value="YbjQ_1"/>
    <property type="match status" value="1"/>
</dbReference>
<dbReference type="Proteomes" id="UP001500665">
    <property type="component" value="Unassembled WGS sequence"/>
</dbReference>
<evidence type="ECO:0000313" key="3">
    <source>
        <dbReference type="EMBL" id="GAA0963458.1"/>
    </source>
</evidence>
<protein>
    <submittedName>
        <fullName evidence="3">Uncharacterized protein</fullName>
    </submittedName>
</protein>
<comment type="caution">
    <text evidence="3">The sequence shown here is derived from an EMBL/GenBank/DDBJ whole genome shotgun (WGS) entry which is preliminary data.</text>
</comment>
<dbReference type="Gene3D" id="3.30.110.70">
    <property type="entry name" value="Hypothetical protein apc22750. Chain B"/>
    <property type="match status" value="1"/>
</dbReference>
<dbReference type="InterPro" id="IPR035439">
    <property type="entry name" value="UPF0145_dom_sf"/>
</dbReference>
<gene>
    <name evidence="3" type="ORF">GCM10009550_59110</name>
</gene>
<feature type="compositionally biased region" description="Pro residues" evidence="2">
    <location>
        <begin position="107"/>
        <end position="117"/>
    </location>
</feature>
<dbReference type="PANTHER" id="PTHR34068:SF2">
    <property type="entry name" value="UPF0145 PROTEIN SCO3412"/>
    <property type="match status" value="1"/>
</dbReference>
<dbReference type="SUPFAM" id="SSF117782">
    <property type="entry name" value="YbjQ-like"/>
    <property type="match status" value="1"/>
</dbReference>
<evidence type="ECO:0000256" key="2">
    <source>
        <dbReference type="SAM" id="MobiDB-lite"/>
    </source>
</evidence>
<proteinExistence type="inferred from homology"/>
<dbReference type="EMBL" id="BAAAHH010000030">
    <property type="protein sequence ID" value="GAA0963458.1"/>
    <property type="molecule type" value="Genomic_DNA"/>
</dbReference>
<keyword evidence="4" id="KW-1185">Reference proteome</keyword>
<feature type="region of interest" description="Disordered" evidence="2">
    <location>
        <begin position="97"/>
        <end position="136"/>
    </location>
</feature>
<name>A0ABP4CCD3_9ACTN</name>